<dbReference type="Pfam" id="PF03795">
    <property type="entry name" value="YCII"/>
    <property type="match status" value="1"/>
</dbReference>
<name>A0A238KDZ0_9RHOB</name>
<dbReference type="Gene3D" id="3.30.70.1060">
    <property type="entry name" value="Dimeric alpha+beta barrel"/>
    <property type="match status" value="1"/>
</dbReference>
<dbReference type="InterPro" id="IPR011008">
    <property type="entry name" value="Dimeric_a/b-barrel"/>
</dbReference>
<sequence>MTRWVVIFRDTPQMLDIRKKKELRDAHVAYAKDHPELLIGGGLKPETDEEFCGALWVVEAENKPQVEHLVANDPFYFPEYRTFEIFTWGKLLEDQTAVL</sequence>
<evidence type="ECO:0000259" key="2">
    <source>
        <dbReference type="Pfam" id="PF03795"/>
    </source>
</evidence>
<evidence type="ECO:0000313" key="4">
    <source>
        <dbReference type="Proteomes" id="UP000203464"/>
    </source>
</evidence>
<dbReference type="OrthoDB" id="7708313at2"/>
<reference evidence="4" key="1">
    <citation type="submission" date="2017-05" db="EMBL/GenBank/DDBJ databases">
        <authorList>
            <person name="Rodrigo-Torres L."/>
            <person name="Arahal R. D."/>
            <person name="Lucena T."/>
        </authorList>
    </citation>
    <scope>NUCLEOTIDE SEQUENCE [LARGE SCALE GENOMIC DNA]</scope>
    <source>
        <strain evidence="4">CECT 8868</strain>
    </source>
</reference>
<comment type="similarity">
    <text evidence="1">Belongs to the YciI family.</text>
</comment>
<gene>
    <name evidence="3" type="ORF">OCA8868_02323</name>
</gene>
<keyword evidence="4" id="KW-1185">Reference proteome</keyword>
<proteinExistence type="inferred from homology"/>
<dbReference type="InterPro" id="IPR005545">
    <property type="entry name" value="YCII"/>
</dbReference>
<dbReference type="EMBL" id="FXYD01000003">
    <property type="protein sequence ID" value="SMX40226.1"/>
    <property type="molecule type" value="Genomic_DNA"/>
</dbReference>
<dbReference type="RefSeq" id="WP_093996691.1">
    <property type="nucleotide sequence ID" value="NZ_FXYD01000003.1"/>
</dbReference>
<evidence type="ECO:0000313" key="3">
    <source>
        <dbReference type="EMBL" id="SMX40226.1"/>
    </source>
</evidence>
<evidence type="ECO:0000256" key="1">
    <source>
        <dbReference type="ARBA" id="ARBA00007689"/>
    </source>
</evidence>
<dbReference type="Proteomes" id="UP000203464">
    <property type="component" value="Unassembled WGS sequence"/>
</dbReference>
<organism evidence="3 4">
    <name type="scientific">Octadecabacter ascidiaceicola</name>
    <dbReference type="NCBI Taxonomy" id="1655543"/>
    <lineage>
        <taxon>Bacteria</taxon>
        <taxon>Pseudomonadati</taxon>
        <taxon>Pseudomonadota</taxon>
        <taxon>Alphaproteobacteria</taxon>
        <taxon>Rhodobacterales</taxon>
        <taxon>Roseobacteraceae</taxon>
        <taxon>Octadecabacter</taxon>
    </lineage>
</organism>
<protein>
    <submittedName>
        <fullName evidence="3">YciI-like protein</fullName>
    </submittedName>
</protein>
<dbReference type="AlphaFoldDB" id="A0A238KDZ0"/>
<dbReference type="SUPFAM" id="SSF54909">
    <property type="entry name" value="Dimeric alpha+beta barrel"/>
    <property type="match status" value="1"/>
</dbReference>
<feature type="domain" description="YCII-related" evidence="2">
    <location>
        <begin position="3"/>
        <end position="88"/>
    </location>
</feature>
<accession>A0A238KDZ0</accession>